<dbReference type="Pfam" id="PF03645">
    <property type="entry name" value="Tctex-1"/>
    <property type="match status" value="1"/>
</dbReference>
<dbReference type="PANTHER" id="PTHR21255:SF65">
    <property type="entry name" value="TCTEX1 DOMAIN-CONTAINING PROTEIN 2"/>
    <property type="match status" value="1"/>
</dbReference>
<evidence type="ECO:0000313" key="3">
    <source>
        <dbReference type="Proteomes" id="UP000001593"/>
    </source>
</evidence>
<organism evidence="2 3">
    <name type="scientific">Nematostella vectensis</name>
    <name type="common">Starlet sea anemone</name>
    <dbReference type="NCBI Taxonomy" id="45351"/>
    <lineage>
        <taxon>Eukaryota</taxon>
        <taxon>Metazoa</taxon>
        <taxon>Cnidaria</taxon>
        <taxon>Anthozoa</taxon>
        <taxon>Hexacorallia</taxon>
        <taxon>Actiniaria</taxon>
        <taxon>Edwardsiidae</taxon>
        <taxon>Nematostella</taxon>
    </lineage>
</organism>
<accession>A7RNP7</accession>
<name>A7RNP7_NEMVE</name>
<dbReference type="Proteomes" id="UP000001593">
    <property type="component" value="Unassembled WGS sequence"/>
</dbReference>
<dbReference type="CDD" id="cd21451">
    <property type="entry name" value="DLC-like_TCTEX1D"/>
    <property type="match status" value="1"/>
</dbReference>
<dbReference type="InParanoid" id="A7RNP7"/>
<evidence type="ECO:0000313" key="2">
    <source>
        <dbReference type="EMBL" id="EDO46965.1"/>
    </source>
</evidence>
<dbReference type="AlphaFoldDB" id="A7RNP7"/>
<dbReference type="InterPro" id="IPR038586">
    <property type="entry name" value="Tctex-1-like_sf"/>
</dbReference>
<dbReference type="STRING" id="45351.A7RNP7"/>
<keyword evidence="3" id="KW-1185">Reference proteome</keyword>
<dbReference type="HOGENOM" id="CLU_097204_4_3_1"/>
<dbReference type="InterPro" id="IPR005334">
    <property type="entry name" value="Tctex-1-like"/>
</dbReference>
<dbReference type="eggNOG" id="KOG4108">
    <property type="taxonomic scope" value="Eukaryota"/>
</dbReference>
<dbReference type="GO" id="GO:0005737">
    <property type="term" value="C:cytoplasm"/>
    <property type="evidence" value="ECO:0000318"/>
    <property type="project" value="GO_Central"/>
</dbReference>
<dbReference type="GO" id="GO:0007018">
    <property type="term" value="P:microtubule-based movement"/>
    <property type="evidence" value="ECO:0000318"/>
    <property type="project" value="GO_Central"/>
</dbReference>
<comment type="similarity">
    <text evidence="1">Belongs to the dynein light chain Tctex-type family.</text>
</comment>
<dbReference type="GO" id="GO:0045505">
    <property type="term" value="F:dynein intermediate chain binding"/>
    <property type="evidence" value="ECO:0000318"/>
    <property type="project" value="GO_Central"/>
</dbReference>
<dbReference type="EMBL" id="DS469523">
    <property type="protein sequence ID" value="EDO46965.1"/>
    <property type="molecule type" value="Genomic_DNA"/>
</dbReference>
<protein>
    <submittedName>
        <fullName evidence="2">Uncharacterized protein</fullName>
    </submittedName>
</protein>
<gene>
    <name evidence="2" type="ORF">NEMVEDRAFT_v1g88083</name>
</gene>
<dbReference type="PANTHER" id="PTHR21255">
    <property type="entry name" value="T-COMPLEX-ASSOCIATED-TESTIS-EXPRESSED 1/ DYNEIN LIGHT CHAIN"/>
    <property type="match status" value="1"/>
</dbReference>
<evidence type="ECO:0000256" key="1">
    <source>
        <dbReference type="ARBA" id="ARBA00005361"/>
    </source>
</evidence>
<sequence>LRQIISEELDSVLRDCDYDSERSVKQGSVISQRVEGRVKSAVKSGTKIVSVVYIGEIRDQGIEITSQCLWDSKSDNFATASFRNKSLFAVCTVFTMQ</sequence>
<reference evidence="2 3" key="1">
    <citation type="journal article" date="2007" name="Science">
        <title>Sea anemone genome reveals ancestral eumetazoan gene repertoire and genomic organization.</title>
        <authorList>
            <person name="Putnam N.H."/>
            <person name="Srivastava M."/>
            <person name="Hellsten U."/>
            <person name="Dirks B."/>
            <person name="Chapman J."/>
            <person name="Salamov A."/>
            <person name="Terry A."/>
            <person name="Shapiro H."/>
            <person name="Lindquist E."/>
            <person name="Kapitonov V.V."/>
            <person name="Jurka J."/>
            <person name="Genikhovich G."/>
            <person name="Grigoriev I.V."/>
            <person name="Lucas S.M."/>
            <person name="Steele R.E."/>
            <person name="Finnerty J.R."/>
            <person name="Technau U."/>
            <person name="Martindale M.Q."/>
            <person name="Rokhsar D.S."/>
        </authorList>
    </citation>
    <scope>NUCLEOTIDE SEQUENCE [LARGE SCALE GENOMIC DNA]</scope>
    <source>
        <strain evidence="3">CH2 X CH6</strain>
    </source>
</reference>
<dbReference type="GO" id="GO:0005868">
    <property type="term" value="C:cytoplasmic dynein complex"/>
    <property type="evidence" value="ECO:0000318"/>
    <property type="project" value="GO_Central"/>
</dbReference>
<dbReference type="Gene3D" id="3.30.1140.40">
    <property type="entry name" value="Tctex-1"/>
    <property type="match status" value="1"/>
</dbReference>
<feature type="non-terminal residue" evidence="2">
    <location>
        <position position="1"/>
    </location>
</feature>
<proteinExistence type="inferred from homology"/>
<dbReference type="PhylomeDB" id="A7RNP7"/>